<dbReference type="Proteomes" id="UP000075635">
    <property type="component" value="Unassembled WGS sequence"/>
</dbReference>
<dbReference type="CDD" id="cd00198">
    <property type="entry name" value="vWFA"/>
    <property type="match status" value="1"/>
</dbReference>
<evidence type="ECO:0000313" key="3">
    <source>
        <dbReference type="EMBL" id="KYF86746.1"/>
    </source>
</evidence>
<sequence>MKLPTMAALLLTVGAIGVACGGNGVSDGDGSSQTGSGNGSASTGTNGGTGEGGAGEGGTGFGGLPDVGGDHSSGGTSNGGSSGQGGACATETARADLEPVYLAFAFDVSGSMGMGDDPWHDKTLKWDPVVAATKQFFADPLSQGLNASLRFFPSEGDNDTKCDADTYLTPEVPMTPLPSPDFAAAIDAVTPETADDWRGGTPTLFVMQGTISYTTAQRQATPGRYAIVLVTDGYPAGCGSRYNQVSLVADQAETALADGIPTYVIGVANPPIEGAPETVEDMNDVAVAGGTEHAYLIDTGNPAATAAAFKAAVDAIRGAAVSCTVAIPPAPDGRTFDAQKVRVTYTSGGDEATALTYDQDCETEEAWRYDSAENPTQIVLCDSTCAAIQADPAAALGVDFTCEDVITIPR</sequence>
<dbReference type="InterPro" id="IPR036465">
    <property type="entry name" value="vWFA_dom_sf"/>
</dbReference>
<dbReference type="SUPFAM" id="SSF53300">
    <property type="entry name" value="vWA-like"/>
    <property type="match status" value="1"/>
</dbReference>
<evidence type="ECO:0000256" key="2">
    <source>
        <dbReference type="SAM" id="SignalP"/>
    </source>
</evidence>
<feature type="signal peptide" evidence="2">
    <location>
        <begin position="1"/>
        <end position="21"/>
    </location>
</feature>
<accession>A0A150S326</accession>
<name>A0A150S326_SORCE</name>
<feature type="region of interest" description="Disordered" evidence="1">
    <location>
        <begin position="27"/>
        <end position="88"/>
    </location>
</feature>
<dbReference type="EMBL" id="JEMB01001512">
    <property type="protein sequence ID" value="KYF86746.1"/>
    <property type="molecule type" value="Genomic_DNA"/>
</dbReference>
<proteinExistence type="predicted"/>
<dbReference type="PROSITE" id="PS51257">
    <property type="entry name" value="PROKAR_LIPOPROTEIN"/>
    <property type="match status" value="1"/>
</dbReference>
<gene>
    <name evidence="3" type="ORF">BE17_03855</name>
</gene>
<feature type="compositionally biased region" description="Gly residues" evidence="1">
    <location>
        <begin position="45"/>
        <end position="66"/>
    </location>
</feature>
<protein>
    <submittedName>
        <fullName evidence="3">Cell wall anchor domain-containing protein</fullName>
    </submittedName>
</protein>
<organism evidence="3 4">
    <name type="scientific">Sorangium cellulosum</name>
    <name type="common">Polyangium cellulosum</name>
    <dbReference type="NCBI Taxonomy" id="56"/>
    <lineage>
        <taxon>Bacteria</taxon>
        <taxon>Pseudomonadati</taxon>
        <taxon>Myxococcota</taxon>
        <taxon>Polyangia</taxon>
        <taxon>Polyangiales</taxon>
        <taxon>Polyangiaceae</taxon>
        <taxon>Sorangium</taxon>
    </lineage>
</organism>
<evidence type="ECO:0000313" key="4">
    <source>
        <dbReference type="Proteomes" id="UP000075635"/>
    </source>
</evidence>
<dbReference type="AlphaFoldDB" id="A0A150S326"/>
<evidence type="ECO:0000256" key="1">
    <source>
        <dbReference type="SAM" id="MobiDB-lite"/>
    </source>
</evidence>
<feature type="compositionally biased region" description="Gly residues" evidence="1">
    <location>
        <begin position="76"/>
        <end position="86"/>
    </location>
</feature>
<comment type="caution">
    <text evidence="3">The sequence shown here is derived from an EMBL/GenBank/DDBJ whole genome shotgun (WGS) entry which is preliminary data.</text>
</comment>
<keyword evidence="2" id="KW-0732">Signal</keyword>
<feature type="compositionally biased region" description="Low complexity" evidence="1">
    <location>
        <begin position="28"/>
        <end position="44"/>
    </location>
</feature>
<dbReference type="Gene3D" id="3.40.50.410">
    <property type="entry name" value="von Willebrand factor, type A domain"/>
    <property type="match status" value="1"/>
</dbReference>
<feature type="chain" id="PRO_5007568651" evidence="2">
    <location>
        <begin position="22"/>
        <end position="410"/>
    </location>
</feature>
<reference evidence="3 4" key="1">
    <citation type="submission" date="2014-02" db="EMBL/GenBank/DDBJ databases">
        <title>The small core and large imbalanced accessory genome model reveals a collaborative survival strategy of Sorangium cellulosum strains in nature.</title>
        <authorList>
            <person name="Han K."/>
            <person name="Peng R."/>
            <person name="Blom J."/>
            <person name="Li Y.-Z."/>
        </authorList>
    </citation>
    <scope>NUCLEOTIDE SEQUENCE [LARGE SCALE GENOMIC DNA]</scope>
    <source>
        <strain evidence="3 4">So0011-07</strain>
    </source>
</reference>